<reference evidence="3" key="1">
    <citation type="journal article" date="2021" name="PeerJ">
        <title>Extensive microbial diversity within the chicken gut microbiome revealed by metagenomics and culture.</title>
        <authorList>
            <person name="Gilroy R."/>
            <person name="Ravi A."/>
            <person name="Getino M."/>
            <person name="Pursley I."/>
            <person name="Horton D.L."/>
            <person name="Alikhan N.F."/>
            <person name="Baker D."/>
            <person name="Gharbi K."/>
            <person name="Hall N."/>
            <person name="Watson M."/>
            <person name="Adriaenssens E.M."/>
            <person name="Foster-Nyarko E."/>
            <person name="Jarju S."/>
            <person name="Secka A."/>
            <person name="Antonio M."/>
            <person name="Oren A."/>
            <person name="Chaudhuri R.R."/>
            <person name="La Ragione R."/>
            <person name="Hildebrand F."/>
            <person name="Pallen M.J."/>
        </authorList>
    </citation>
    <scope>NUCLEOTIDE SEQUENCE</scope>
    <source>
        <strain evidence="3">CHK33-7979</strain>
    </source>
</reference>
<evidence type="ECO:0000313" key="4">
    <source>
        <dbReference type="Proteomes" id="UP000886824"/>
    </source>
</evidence>
<evidence type="ECO:0000256" key="1">
    <source>
        <dbReference type="SAM" id="MobiDB-lite"/>
    </source>
</evidence>
<evidence type="ECO:0008006" key="5">
    <source>
        <dbReference type="Google" id="ProtNLM"/>
    </source>
</evidence>
<organism evidence="3 4">
    <name type="scientific">Candidatus Intestinimonas merdavium</name>
    <dbReference type="NCBI Taxonomy" id="2838622"/>
    <lineage>
        <taxon>Bacteria</taxon>
        <taxon>Bacillati</taxon>
        <taxon>Bacillota</taxon>
        <taxon>Clostridia</taxon>
        <taxon>Eubacteriales</taxon>
        <taxon>Intestinimonas</taxon>
    </lineage>
</organism>
<reference evidence="3" key="2">
    <citation type="submission" date="2021-04" db="EMBL/GenBank/DDBJ databases">
        <authorList>
            <person name="Gilroy R."/>
        </authorList>
    </citation>
    <scope>NUCLEOTIDE SEQUENCE</scope>
    <source>
        <strain evidence="3">CHK33-7979</strain>
    </source>
</reference>
<sequence>MRKHLRPLAALTMAALLTVLAACGQLEENLASASPTISPSPTPIEPAEPSATPSPIPMDESAEEDTQVVGDETLGYVTIPDWWASFQDLGGATALQYSNGAGTIISLDTFSDEGLTEDQKAQITAETAAYSVWYNLEQNGVTDIVGAQVDLNGIDSFQVYGAYVSEDYGTSSIIVCWVFSDEDGGLHYVSAEGPVTEIAQAVGYVEDSYTLTPPEDLEHP</sequence>
<protein>
    <recommendedName>
        <fullName evidence="5">Lipoprotein</fullName>
    </recommendedName>
</protein>
<gene>
    <name evidence="3" type="ORF">H9826_11215</name>
</gene>
<feature type="signal peptide" evidence="2">
    <location>
        <begin position="1"/>
        <end position="21"/>
    </location>
</feature>
<name>A0A9D2CE08_9FIRM</name>
<comment type="caution">
    <text evidence="3">The sequence shown here is derived from an EMBL/GenBank/DDBJ whole genome shotgun (WGS) entry which is preliminary data.</text>
</comment>
<evidence type="ECO:0000256" key="2">
    <source>
        <dbReference type="SAM" id="SignalP"/>
    </source>
</evidence>
<evidence type="ECO:0000313" key="3">
    <source>
        <dbReference type="EMBL" id="HIY74516.1"/>
    </source>
</evidence>
<feature type="region of interest" description="Disordered" evidence="1">
    <location>
        <begin position="32"/>
        <end position="66"/>
    </location>
</feature>
<dbReference type="Proteomes" id="UP000886824">
    <property type="component" value="Unassembled WGS sequence"/>
</dbReference>
<feature type="compositionally biased region" description="Pro residues" evidence="1">
    <location>
        <begin position="38"/>
        <end position="56"/>
    </location>
</feature>
<accession>A0A9D2CE08</accession>
<keyword evidence="2" id="KW-0732">Signal</keyword>
<dbReference type="EMBL" id="DXCX01000122">
    <property type="protein sequence ID" value="HIY74516.1"/>
    <property type="molecule type" value="Genomic_DNA"/>
</dbReference>
<dbReference type="AlphaFoldDB" id="A0A9D2CE08"/>
<feature type="chain" id="PRO_5038460178" description="Lipoprotein" evidence="2">
    <location>
        <begin position="22"/>
        <end position="220"/>
    </location>
</feature>
<dbReference type="PROSITE" id="PS51257">
    <property type="entry name" value="PROKAR_LIPOPROTEIN"/>
    <property type="match status" value="1"/>
</dbReference>
<proteinExistence type="predicted"/>